<comment type="caution">
    <text evidence="1">The sequence shown here is derived from an EMBL/GenBank/DDBJ whole genome shotgun (WGS) entry which is preliminary data.</text>
</comment>
<dbReference type="Proteomes" id="UP000253664">
    <property type="component" value="Unassembled WGS sequence"/>
</dbReference>
<evidence type="ECO:0000313" key="2">
    <source>
        <dbReference type="Proteomes" id="UP000253664"/>
    </source>
</evidence>
<dbReference type="EMBL" id="LKCN02000016">
    <property type="protein sequence ID" value="RCI09212.1"/>
    <property type="molecule type" value="Genomic_DNA"/>
</dbReference>
<dbReference type="AlphaFoldDB" id="A0A367L4S6"/>
<proteinExistence type="predicted"/>
<accession>A0A367L4S6</accession>
<gene>
    <name evidence="1" type="ORF">L249_1526</name>
</gene>
<feature type="non-terminal residue" evidence="1">
    <location>
        <position position="1"/>
    </location>
</feature>
<keyword evidence="2" id="KW-1185">Reference proteome</keyword>
<evidence type="ECO:0000313" key="1">
    <source>
        <dbReference type="EMBL" id="RCI09212.1"/>
    </source>
</evidence>
<organism evidence="1 2">
    <name type="scientific">Ophiocordyceps polyrhachis-furcata BCC 54312</name>
    <dbReference type="NCBI Taxonomy" id="1330021"/>
    <lineage>
        <taxon>Eukaryota</taxon>
        <taxon>Fungi</taxon>
        <taxon>Dikarya</taxon>
        <taxon>Ascomycota</taxon>
        <taxon>Pezizomycotina</taxon>
        <taxon>Sordariomycetes</taxon>
        <taxon>Hypocreomycetidae</taxon>
        <taxon>Hypocreales</taxon>
        <taxon>Ophiocordycipitaceae</taxon>
        <taxon>Ophiocordyceps</taxon>
    </lineage>
</organism>
<reference evidence="1 2" key="1">
    <citation type="journal article" date="2015" name="BMC Genomics">
        <title>Insights from the genome of Ophiocordyceps polyrhachis-furcata to pathogenicity and host specificity in insect fungi.</title>
        <authorList>
            <person name="Wichadakul D."/>
            <person name="Kobmoo N."/>
            <person name="Ingsriswang S."/>
            <person name="Tangphatsornruang S."/>
            <person name="Chantasingh D."/>
            <person name="Luangsa-ard J.J."/>
            <person name="Eurwilaichitr L."/>
        </authorList>
    </citation>
    <scope>NUCLEOTIDE SEQUENCE [LARGE SCALE GENOMIC DNA]</scope>
    <source>
        <strain evidence="1 2">BCC 54312</strain>
    </source>
</reference>
<protein>
    <submittedName>
        <fullName evidence="1">Uncharacterized protein</fullName>
    </submittedName>
</protein>
<name>A0A367L4S6_9HYPO</name>
<sequence>YGYDTWHHWLLAGGFSRGILFKLYDAVTSCCDNGRSTIESFYWYIGNMSSLCRIFMPPMHGPLTSRSLAE</sequence>